<accession>J9CXS8</accession>
<feature type="transmembrane region" description="Helical" evidence="1">
    <location>
        <begin position="15"/>
        <end position="34"/>
    </location>
</feature>
<dbReference type="AlphaFoldDB" id="J9CXS8"/>
<comment type="caution">
    <text evidence="2">The sequence shown here is derived from an EMBL/GenBank/DDBJ whole genome shotgun (WGS) entry which is preliminary data.</text>
</comment>
<sequence>MPGGGGYGAKANGTFGSFEHLGIAALVLCSIIFFNRSSNRYLRMSSIV</sequence>
<reference evidence="2" key="1">
    <citation type="journal article" date="2012" name="PLoS ONE">
        <title>Gene sets for utilization of primary and secondary nutrition supplies in the distal gut of endangered iberian lynx.</title>
        <authorList>
            <person name="Alcaide M."/>
            <person name="Messina E."/>
            <person name="Richter M."/>
            <person name="Bargiela R."/>
            <person name="Peplies J."/>
            <person name="Huws S.A."/>
            <person name="Newbold C.J."/>
            <person name="Golyshin P.N."/>
            <person name="Simon M.A."/>
            <person name="Lopez G."/>
            <person name="Yakimov M.M."/>
            <person name="Ferrer M."/>
        </authorList>
    </citation>
    <scope>NUCLEOTIDE SEQUENCE</scope>
</reference>
<evidence type="ECO:0000256" key="1">
    <source>
        <dbReference type="SAM" id="Phobius"/>
    </source>
</evidence>
<keyword evidence="1" id="KW-1133">Transmembrane helix</keyword>
<protein>
    <submittedName>
        <fullName evidence="2">Uncharacterized protein</fullName>
    </submittedName>
</protein>
<feature type="non-terminal residue" evidence="2">
    <location>
        <position position="48"/>
    </location>
</feature>
<dbReference type="EMBL" id="AMCI01001601">
    <property type="protein sequence ID" value="EJX05041.1"/>
    <property type="molecule type" value="Genomic_DNA"/>
</dbReference>
<keyword evidence="1" id="KW-0472">Membrane</keyword>
<evidence type="ECO:0000313" key="2">
    <source>
        <dbReference type="EMBL" id="EJX05041.1"/>
    </source>
</evidence>
<organism evidence="2">
    <name type="scientific">gut metagenome</name>
    <dbReference type="NCBI Taxonomy" id="749906"/>
    <lineage>
        <taxon>unclassified sequences</taxon>
        <taxon>metagenomes</taxon>
        <taxon>organismal metagenomes</taxon>
    </lineage>
</organism>
<proteinExistence type="predicted"/>
<name>J9CXS8_9ZZZZ</name>
<gene>
    <name evidence="2" type="ORF">EVA_06850</name>
</gene>
<keyword evidence="1" id="KW-0812">Transmembrane</keyword>